<protein>
    <submittedName>
        <fullName evidence="1">Uncharacterized protein</fullName>
    </submittedName>
</protein>
<name>A0A067KNV7_JATCU</name>
<organism evidence="1 2">
    <name type="scientific">Jatropha curcas</name>
    <name type="common">Barbados nut</name>
    <dbReference type="NCBI Taxonomy" id="180498"/>
    <lineage>
        <taxon>Eukaryota</taxon>
        <taxon>Viridiplantae</taxon>
        <taxon>Streptophyta</taxon>
        <taxon>Embryophyta</taxon>
        <taxon>Tracheophyta</taxon>
        <taxon>Spermatophyta</taxon>
        <taxon>Magnoliopsida</taxon>
        <taxon>eudicotyledons</taxon>
        <taxon>Gunneridae</taxon>
        <taxon>Pentapetalae</taxon>
        <taxon>rosids</taxon>
        <taxon>fabids</taxon>
        <taxon>Malpighiales</taxon>
        <taxon>Euphorbiaceae</taxon>
        <taxon>Crotonoideae</taxon>
        <taxon>Jatropheae</taxon>
        <taxon>Jatropha</taxon>
    </lineage>
</organism>
<gene>
    <name evidence="1" type="ORF">JCGZ_07891</name>
</gene>
<accession>A0A067KNV7</accession>
<dbReference type="EMBL" id="KK914423">
    <property type="protein sequence ID" value="KDP36673.1"/>
    <property type="molecule type" value="Genomic_DNA"/>
</dbReference>
<reference evidence="1 2" key="1">
    <citation type="journal article" date="2014" name="PLoS ONE">
        <title>Global Analysis of Gene Expression Profiles in Physic Nut (Jatropha curcas L.) Seedlings Exposed to Salt Stress.</title>
        <authorList>
            <person name="Zhang L."/>
            <person name="Zhang C."/>
            <person name="Wu P."/>
            <person name="Chen Y."/>
            <person name="Li M."/>
            <person name="Jiang H."/>
            <person name="Wu G."/>
        </authorList>
    </citation>
    <scope>NUCLEOTIDE SEQUENCE [LARGE SCALE GENOMIC DNA]</scope>
    <source>
        <strain evidence="2">cv. GZQX0401</strain>
        <tissue evidence="1">Young leaves</tissue>
    </source>
</reference>
<keyword evidence="2" id="KW-1185">Reference proteome</keyword>
<sequence>MDSLERQRRARLHLAYPHARALEKGKNSLRVRDKHAQGVPGSMPVLSTRKSFNLRDREKHARAVLGNTPVPGTPPSLSCRSEESTPWLCHSAWPCHNQT</sequence>
<evidence type="ECO:0000313" key="2">
    <source>
        <dbReference type="Proteomes" id="UP000027138"/>
    </source>
</evidence>
<dbReference type="Proteomes" id="UP000027138">
    <property type="component" value="Unassembled WGS sequence"/>
</dbReference>
<dbReference type="AlphaFoldDB" id="A0A067KNV7"/>
<evidence type="ECO:0000313" key="1">
    <source>
        <dbReference type="EMBL" id="KDP36673.1"/>
    </source>
</evidence>
<proteinExistence type="predicted"/>